<feature type="compositionally biased region" description="Polar residues" evidence="1">
    <location>
        <begin position="75"/>
        <end position="88"/>
    </location>
</feature>
<gene>
    <name evidence="2" type="ORF">CB5_LOCUS2193</name>
</gene>
<feature type="compositionally biased region" description="Low complexity" evidence="1">
    <location>
        <begin position="102"/>
        <end position="126"/>
    </location>
</feature>
<dbReference type="EMBL" id="LR862139">
    <property type="protein sequence ID" value="CAD1818982.1"/>
    <property type="molecule type" value="Genomic_DNA"/>
</dbReference>
<name>A0A6V7NK80_ANACO</name>
<evidence type="ECO:0000256" key="1">
    <source>
        <dbReference type="SAM" id="MobiDB-lite"/>
    </source>
</evidence>
<proteinExistence type="predicted"/>
<sequence length="132" mass="13117">MASSDREPSSSSSPPPPSAAIVPAESEAISASSSAAPAAAAGASSAAKKPAWNRPRMARSRRAPSSTPTPGPLSRSHQGSLKPSSSSDLAKISDGSASNPGPSVSTSSPRRNSTNANPNSTPNSSTLPDRDP</sequence>
<dbReference type="AlphaFoldDB" id="A0A6V7NK80"/>
<organism evidence="2">
    <name type="scientific">Ananas comosus var. bracteatus</name>
    <name type="common">red pineapple</name>
    <dbReference type="NCBI Taxonomy" id="296719"/>
    <lineage>
        <taxon>Eukaryota</taxon>
        <taxon>Viridiplantae</taxon>
        <taxon>Streptophyta</taxon>
        <taxon>Embryophyta</taxon>
        <taxon>Tracheophyta</taxon>
        <taxon>Spermatophyta</taxon>
        <taxon>Magnoliopsida</taxon>
        <taxon>Liliopsida</taxon>
        <taxon>Poales</taxon>
        <taxon>Bromeliaceae</taxon>
        <taxon>Bromelioideae</taxon>
        <taxon>Ananas</taxon>
    </lineage>
</organism>
<protein>
    <submittedName>
        <fullName evidence="2">Uncharacterized protein</fullName>
    </submittedName>
</protein>
<feature type="compositionally biased region" description="Low complexity" evidence="1">
    <location>
        <begin position="19"/>
        <end position="47"/>
    </location>
</feature>
<reference evidence="2" key="1">
    <citation type="submission" date="2020-07" db="EMBL/GenBank/DDBJ databases">
        <authorList>
            <person name="Lin J."/>
        </authorList>
    </citation>
    <scope>NUCLEOTIDE SEQUENCE</scope>
</reference>
<feature type="region of interest" description="Disordered" evidence="1">
    <location>
        <begin position="1"/>
        <end position="132"/>
    </location>
</feature>
<evidence type="ECO:0000313" key="2">
    <source>
        <dbReference type="EMBL" id="CAD1818982.1"/>
    </source>
</evidence>
<accession>A0A6V7NK80</accession>